<feature type="compositionally biased region" description="Low complexity" evidence="7">
    <location>
        <begin position="389"/>
        <end position="399"/>
    </location>
</feature>
<proteinExistence type="predicted"/>
<dbReference type="GO" id="GO:0048188">
    <property type="term" value="C:Set1C/COMPASS complex"/>
    <property type="evidence" value="ECO:0007669"/>
    <property type="project" value="InterPro"/>
</dbReference>
<feature type="region of interest" description="Disordered" evidence="7">
    <location>
        <begin position="194"/>
        <end position="248"/>
    </location>
</feature>
<dbReference type="AlphaFoldDB" id="A0AAD6YP68"/>
<keyword evidence="3 6" id="KW-0863">Zinc-finger</keyword>
<feature type="compositionally biased region" description="Low complexity" evidence="7">
    <location>
        <begin position="212"/>
        <end position="223"/>
    </location>
</feature>
<evidence type="ECO:0000256" key="5">
    <source>
        <dbReference type="ARBA" id="ARBA00023242"/>
    </source>
</evidence>
<gene>
    <name evidence="9" type="ORF">GGX14DRAFT_639073</name>
</gene>
<feature type="region of interest" description="Disordered" evidence="7">
    <location>
        <begin position="541"/>
        <end position="727"/>
    </location>
</feature>
<dbReference type="GO" id="GO:0045893">
    <property type="term" value="P:positive regulation of DNA-templated transcription"/>
    <property type="evidence" value="ECO:0007669"/>
    <property type="project" value="TreeGrafter"/>
</dbReference>
<protein>
    <recommendedName>
        <fullName evidence="8">PHD-type domain-containing protein</fullName>
    </recommendedName>
</protein>
<keyword evidence="2" id="KW-0479">Metal-binding</keyword>
<evidence type="ECO:0000256" key="1">
    <source>
        <dbReference type="ARBA" id="ARBA00004123"/>
    </source>
</evidence>
<dbReference type="GO" id="GO:0008270">
    <property type="term" value="F:zinc ion binding"/>
    <property type="evidence" value="ECO:0007669"/>
    <property type="project" value="UniProtKB-KW"/>
</dbReference>
<dbReference type="PROSITE" id="PS50016">
    <property type="entry name" value="ZF_PHD_2"/>
    <property type="match status" value="1"/>
</dbReference>
<feature type="compositionally biased region" description="Basic and acidic residues" evidence="7">
    <location>
        <begin position="89"/>
        <end position="98"/>
    </location>
</feature>
<feature type="region of interest" description="Disordered" evidence="7">
    <location>
        <begin position="1053"/>
        <end position="1091"/>
    </location>
</feature>
<dbReference type="Proteomes" id="UP001219525">
    <property type="component" value="Unassembled WGS sequence"/>
</dbReference>
<dbReference type="Pfam" id="PF00628">
    <property type="entry name" value="PHD"/>
    <property type="match status" value="1"/>
</dbReference>
<name>A0AAD6YP68_9AGAR</name>
<keyword evidence="5" id="KW-0539">Nucleus</keyword>
<dbReference type="InterPro" id="IPR001965">
    <property type="entry name" value="Znf_PHD"/>
</dbReference>
<feature type="compositionally biased region" description="Basic and acidic residues" evidence="7">
    <location>
        <begin position="437"/>
        <end position="447"/>
    </location>
</feature>
<dbReference type="InterPro" id="IPR011011">
    <property type="entry name" value="Znf_FYVE_PHD"/>
</dbReference>
<feature type="region of interest" description="Disordered" evidence="7">
    <location>
        <begin position="82"/>
        <end position="102"/>
    </location>
</feature>
<feature type="compositionally biased region" description="Low complexity" evidence="7">
    <location>
        <begin position="687"/>
        <end position="705"/>
    </location>
</feature>
<evidence type="ECO:0000313" key="10">
    <source>
        <dbReference type="Proteomes" id="UP001219525"/>
    </source>
</evidence>
<feature type="region of interest" description="Disordered" evidence="7">
    <location>
        <begin position="316"/>
        <end position="494"/>
    </location>
</feature>
<comment type="subcellular location">
    <subcellularLocation>
        <location evidence="1">Nucleus</location>
    </subcellularLocation>
</comment>
<feature type="compositionally biased region" description="Pro residues" evidence="7">
    <location>
        <begin position="467"/>
        <end position="476"/>
    </location>
</feature>
<feature type="compositionally biased region" description="Basic and acidic residues" evidence="7">
    <location>
        <begin position="358"/>
        <end position="379"/>
    </location>
</feature>
<dbReference type="PANTHER" id="PTHR46174:SF1">
    <property type="entry name" value="CXXC-TYPE ZINC FINGER PROTEIN 1"/>
    <property type="match status" value="1"/>
</dbReference>
<dbReference type="CDD" id="cd16039">
    <property type="entry name" value="PHD_SPP1"/>
    <property type="match status" value="1"/>
</dbReference>
<feature type="region of interest" description="Disordered" evidence="7">
    <location>
        <begin position="261"/>
        <end position="297"/>
    </location>
</feature>
<evidence type="ECO:0000256" key="6">
    <source>
        <dbReference type="PROSITE-ProRule" id="PRU00146"/>
    </source>
</evidence>
<feature type="compositionally biased region" description="Low complexity" evidence="7">
    <location>
        <begin position="279"/>
        <end position="292"/>
    </location>
</feature>
<feature type="compositionally biased region" description="Basic residues" evidence="7">
    <location>
        <begin position="658"/>
        <end position="668"/>
    </location>
</feature>
<dbReference type="InterPro" id="IPR019786">
    <property type="entry name" value="Zinc_finger_PHD-type_CS"/>
</dbReference>
<keyword evidence="4" id="KW-0862">Zinc</keyword>
<organism evidence="9 10">
    <name type="scientific">Mycena pura</name>
    <dbReference type="NCBI Taxonomy" id="153505"/>
    <lineage>
        <taxon>Eukaryota</taxon>
        <taxon>Fungi</taxon>
        <taxon>Dikarya</taxon>
        <taxon>Basidiomycota</taxon>
        <taxon>Agaricomycotina</taxon>
        <taxon>Agaricomycetes</taxon>
        <taxon>Agaricomycetidae</taxon>
        <taxon>Agaricales</taxon>
        <taxon>Marasmiineae</taxon>
        <taxon>Mycenaceae</taxon>
        <taxon>Mycena</taxon>
    </lineage>
</organism>
<evidence type="ECO:0000256" key="4">
    <source>
        <dbReference type="ARBA" id="ARBA00022833"/>
    </source>
</evidence>
<comment type="caution">
    <text evidence="9">The sequence shown here is derived from an EMBL/GenBank/DDBJ whole genome shotgun (WGS) entry which is preliminary data.</text>
</comment>
<evidence type="ECO:0000256" key="2">
    <source>
        <dbReference type="ARBA" id="ARBA00022723"/>
    </source>
</evidence>
<dbReference type="EMBL" id="JARJCW010000004">
    <property type="protein sequence ID" value="KAJ7225474.1"/>
    <property type="molecule type" value="Genomic_DNA"/>
</dbReference>
<dbReference type="SUPFAM" id="SSF57903">
    <property type="entry name" value="FYVE/PHD zinc finger"/>
    <property type="match status" value="1"/>
</dbReference>
<dbReference type="PROSITE" id="PS01359">
    <property type="entry name" value="ZF_PHD_1"/>
    <property type="match status" value="1"/>
</dbReference>
<reference evidence="9" key="1">
    <citation type="submission" date="2023-03" db="EMBL/GenBank/DDBJ databases">
        <title>Massive genome expansion in bonnet fungi (Mycena s.s.) driven by repeated elements and novel gene families across ecological guilds.</title>
        <authorList>
            <consortium name="Lawrence Berkeley National Laboratory"/>
            <person name="Harder C.B."/>
            <person name="Miyauchi S."/>
            <person name="Viragh M."/>
            <person name="Kuo A."/>
            <person name="Thoen E."/>
            <person name="Andreopoulos B."/>
            <person name="Lu D."/>
            <person name="Skrede I."/>
            <person name="Drula E."/>
            <person name="Henrissat B."/>
            <person name="Morin E."/>
            <person name="Kohler A."/>
            <person name="Barry K."/>
            <person name="LaButti K."/>
            <person name="Morin E."/>
            <person name="Salamov A."/>
            <person name="Lipzen A."/>
            <person name="Mereny Z."/>
            <person name="Hegedus B."/>
            <person name="Baldrian P."/>
            <person name="Stursova M."/>
            <person name="Weitz H."/>
            <person name="Taylor A."/>
            <person name="Grigoriev I.V."/>
            <person name="Nagy L.G."/>
            <person name="Martin F."/>
            <person name="Kauserud H."/>
        </authorList>
    </citation>
    <scope>NUCLEOTIDE SEQUENCE</scope>
    <source>
        <strain evidence="9">9144</strain>
    </source>
</reference>
<dbReference type="InterPro" id="IPR019787">
    <property type="entry name" value="Znf_PHD-finger"/>
</dbReference>
<feature type="domain" description="PHD-type" evidence="8">
    <location>
        <begin position="733"/>
        <end position="784"/>
    </location>
</feature>
<evidence type="ECO:0000313" key="9">
    <source>
        <dbReference type="EMBL" id="KAJ7225474.1"/>
    </source>
</evidence>
<evidence type="ECO:0000256" key="3">
    <source>
        <dbReference type="ARBA" id="ARBA00022771"/>
    </source>
</evidence>
<feature type="compositionally biased region" description="Pro residues" evidence="7">
    <location>
        <begin position="609"/>
        <end position="622"/>
    </location>
</feature>
<keyword evidence="10" id="KW-1185">Reference proteome</keyword>
<dbReference type="InterPro" id="IPR037869">
    <property type="entry name" value="Spp1/CFP1"/>
</dbReference>
<feature type="compositionally biased region" description="Pro residues" evidence="7">
    <location>
        <begin position="419"/>
        <end position="435"/>
    </location>
</feature>
<evidence type="ECO:0000259" key="8">
    <source>
        <dbReference type="PROSITE" id="PS50016"/>
    </source>
</evidence>
<dbReference type="SMART" id="SM00249">
    <property type="entry name" value="PHD"/>
    <property type="match status" value="1"/>
</dbReference>
<evidence type="ECO:0000256" key="7">
    <source>
        <dbReference type="SAM" id="MobiDB-lite"/>
    </source>
</evidence>
<sequence>MEIPRAIFPSTTMSRRLDISSLLCDEPPSKDSNTRQNDQVVAETVLLAPHLVSRKHDLPRIQHPQYHRPPTEQSLDTLAHAAAHAAALAEKHRDHRSESSFPREPQIVAGPIEDHHRLRTVPHYPAPPSRHTLEQQQLQQQQHQHQLRILQQQEAHQSARQREHHEQMIQQRMQAQLWERERDRGRVADVMGVDLRPGRKSDPGQMRPFTSPSPAHPAAHIAHQQMEPPSKKRRYSDSPGPIPPMSSGIEWERSMSLRHTGDRSILNPEPLLPHPDPPSSVHSVHRPMSSSSQDAAQFGYANRSRVIESVLERHGNSNKIQSPPFLPGRRSPPGSVTGRAKAARISEPDESDVIPPHPPERRVIHVPERAIDEYVVEDRKHRKSHPQGSSRPRSNSRPPQILPVASSSRRPEQDTRSHGPPPKRPQPNQPPTPPKRQPKEEDAHEWLLEQYTDVSPDSQSKRKPAPRISPSPPSTAPPSHTSQSPVQTKKVTSPLVPATMPEAAKALEEELVCVTVAAVGKVEARDDEMDVDLAVSELVEETLEDDKQQEGVQMEVDVEDELLSLVDDQSQPRSLSRVPSGGSKPALRLQTATESESRHTSPVASACSIPPPSERGSMPPPTATVTGQGKSKEPGAMRKKKESAKPAPRPKAATSAKPRAKPAPKARAKASEAGTGPALKGKPSVISRKSGSVAASVSRSRSNSVMPAGSVGPDGSEKPDDEEEETMAAEDDKLYCICKTKYDDNRNMIACDRCDEWYHTQCVDMPDLVVDLVDQFFCPPCIETNSRLLLKTTYKARCRYGLDHPEPDSPRACHKPAQGALSKYCSPECGYNSMKKRIENYTKHGGKKELLWESVKHAQKREAVVIVHEEDFQATATADGCAKANGDAAPAPVVSTHVKPSIGKVEREVASLNAVLDEVVTQREELRKGMDIILWRERLLELANERAVQLGQCGWDQRLCFGEDEWAEFGTGVLESYEEVAKEGSQTDDPTETEEWWCLESEKCERHAGWQTIRAHDIAKEKEMKEEALFRLTTKEREIRKRIEDIVEPFNRSCIDPSTAAPLKPSKLVNGNAKGKTNGDSKKGKKRKNPS</sequence>
<dbReference type="PANTHER" id="PTHR46174">
    <property type="entry name" value="CXXC-TYPE ZINC FINGER PROTEIN 1"/>
    <property type="match status" value="1"/>
</dbReference>
<dbReference type="Gene3D" id="3.30.40.10">
    <property type="entry name" value="Zinc/RING finger domain, C3HC4 (zinc finger)"/>
    <property type="match status" value="1"/>
</dbReference>
<dbReference type="InterPro" id="IPR013083">
    <property type="entry name" value="Znf_RING/FYVE/PHD"/>
</dbReference>
<accession>A0AAD6YP68</accession>